<reference evidence="2 3" key="1">
    <citation type="submission" date="2016-12" db="EMBL/GenBank/DDBJ databases">
        <title>Isolation and genomic insights into novel planktonic Zetaproteobacteria from stratified waters of the Chesapeake Bay.</title>
        <authorList>
            <person name="McAllister S.M."/>
            <person name="Kato S."/>
            <person name="Chan C.S."/>
            <person name="Chiu B.K."/>
            <person name="Field E.K."/>
        </authorList>
    </citation>
    <scope>NUCLEOTIDE SEQUENCE [LARGE SCALE GENOMIC DNA]</scope>
    <source>
        <strain evidence="2 3">CP-5</strain>
    </source>
</reference>
<dbReference type="RefSeq" id="WP_198507090.1">
    <property type="nucleotide sequence ID" value="NZ_CP018799.1"/>
</dbReference>
<dbReference type="EMBL" id="CP018799">
    <property type="protein sequence ID" value="ATX78825.1"/>
    <property type="molecule type" value="Genomic_DNA"/>
</dbReference>
<organism evidence="2 3">
    <name type="scientific">Mariprofundus aestuarium</name>
    <dbReference type="NCBI Taxonomy" id="1921086"/>
    <lineage>
        <taxon>Bacteria</taxon>
        <taxon>Pseudomonadati</taxon>
        <taxon>Pseudomonadota</taxon>
        <taxon>Candidatius Mariprofundia</taxon>
        <taxon>Mariprofundales</taxon>
        <taxon>Mariprofundaceae</taxon>
        <taxon>Mariprofundus</taxon>
    </lineage>
</organism>
<feature type="region of interest" description="Disordered" evidence="1">
    <location>
        <begin position="1"/>
        <end position="31"/>
    </location>
</feature>
<name>A0A2K8KVH5_MARES</name>
<evidence type="ECO:0000313" key="2">
    <source>
        <dbReference type="EMBL" id="ATX78825.1"/>
    </source>
</evidence>
<dbReference type="Proteomes" id="UP000231701">
    <property type="component" value="Chromosome"/>
</dbReference>
<gene>
    <name evidence="2" type="ORF">Ga0123461_0373</name>
</gene>
<accession>A0A2K8KVH5</accession>
<dbReference type="AlphaFoldDB" id="A0A2K8KVH5"/>
<sequence>MSDKSNEEKVAETTEAVETEKSQKSCSSSSLCGPHTSFYLSVIAIVLAAYAAVSVGQTPVPANAEARLSGLESSIQGLNDQVASLGKDVESNRDNLIQNQLKKALLNIQEVSGLAKEETKATIAEVEKILSALTSPVEPEAPVSESEAAPAEEPAAEAAPEATSEAPAEAAPVEADAPAAEVEAPAVEVEVPAVEAPQPEAVAPAMPEAQAF</sequence>
<keyword evidence="3" id="KW-1185">Reference proteome</keyword>
<proteinExistence type="predicted"/>
<evidence type="ECO:0000256" key="1">
    <source>
        <dbReference type="SAM" id="MobiDB-lite"/>
    </source>
</evidence>
<protein>
    <submittedName>
        <fullName evidence="2">Uncharacterized protein</fullName>
    </submittedName>
</protein>
<feature type="region of interest" description="Disordered" evidence="1">
    <location>
        <begin position="136"/>
        <end position="212"/>
    </location>
</feature>
<dbReference type="KEGG" id="maes:Ga0123461_0373"/>
<evidence type="ECO:0000313" key="3">
    <source>
        <dbReference type="Proteomes" id="UP000231701"/>
    </source>
</evidence>
<feature type="compositionally biased region" description="Basic and acidic residues" evidence="1">
    <location>
        <begin position="1"/>
        <end position="23"/>
    </location>
</feature>